<gene>
    <name evidence="2" type="ORF">BT96DRAFT_931464</name>
</gene>
<evidence type="ECO:0000313" key="2">
    <source>
        <dbReference type="EMBL" id="KAE9409966.1"/>
    </source>
</evidence>
<protein>
    <submittedName>
        <fullName evidence="2">Uncharacterized protein</fullName>
    </submittedName>
</protein>
<feature type="region of interest" description="Disordered" evidence="1">
    <location>
        <begin position="74"/>
        <end position="98"/>
    </location>
</feature>
<reference evidence="2" key="1">
    <citation type="journal article" date="2019" name="Environ. Microbiol.">
        <title>Fungal ecological strategies reflected in gene transcription - a case study of two litter decomposers.</title>
        <authorList>
            <person name="Barbi F."/>
            <person name="Kohler A."/>
            <person name="Barry K."/>
            <person name="Baskaran P."/>
            <person name="Daum C."/>
            <person name="Fauchery L."/>
            <person name="Ihrmark K."/>
            <person name="Kuo A."/>
            <person name="LaButti K."/>
            <person name="Lipzen A."/>
            <person name="Morin E."/>
            <person name="Grigoriev I.V."/>
            <person name="Henrissat B."/>
            <person name="Lindahl B."/>
            <person name="Martin F."/>
        </authorList>
    </citation>
    <scope>NUCLEOTIDE SEQUENCE</scope>
    <source>
        <strain evidence="2">JB14</strain>
    </source>
</reference>
<name>A0A6A4IH77_9AGAR</name>
<dbReference type="EMBL" id="ML769386">
    <property type="protein sequence ID" value="KAE9409966.1"/>
    <property type="molecule type" value="Genomic_DNA"/>
</dbReference>
<dbReference type="AlphaFoldDB" id="A0A6A4IH77"/>
<keyword evidence="3" id="KW-1185">Reference proteome</keyword>
<evidence type="ECO:0000313" key="3">
    <source>
        <dbReference type="Proteomes" id="UP000799118"/>
    </source>
</evidence>
<organism evidence="2 3">
    <name type="scientific">Gymnopus androsaceus JB14</name>
    <dbReference type="NCBI Taxonomy" id="1447944"/>
    <lineage>
        <taxon>Eukaryota</taxon>
        <taxon>Fungi</taxon>
        <taxon>Dikarya</taxon>
        <taxon>Basidiomycota</taxon>
        <taxon>Agaricomycotina</taxon>
        <taxon>Agaricomycetes</taxon>
        <taxon>Agaricomycetidae</taxon>
        <taxon>Agaricales</taxon>
        <taxon>Marasmiineae</taxon>
        <taxon>Omphalotaceae</taxon>
        <taxon>Gymnopus</taxon>
    </lineage>
</organism>
<sequence>MLERNRSHLTHLTIRAIVFTAEEVLQFFLCVPPVTTLEVEDAKILHRRTGVYLVLKSLIAPLQQLHQAEDCDEGNELENLGDDGDDSEDEENLDKGKKEMNVEIPSGKCLLPRLSDLRLVIRPRNRLLLELVHSRWKPFSRAMGSSSRDSDEVCVCLQKLSVRYPGKAGERARKRLEVLQENLVKFKEDGMGVEIQYLDLEKLPLNLDLT</sequence>
<accession>A0A6A4IH77</accession>
<evidence type="ECO:0000256" key="1">
    <source>
        <dbReference type="SAM" id="MobiDB-lite"/>
    </source>
</evidence>
<feature type="compositionally biased region" description="Acidic residues" evidence="1">
    <location>
        <begin position="74"/>
        <end position="92"/>
    </location>
</feature>
<dbReference type="Proteomes" id="UP000799118">
    <property type="component" value="Unassembled WGS sequence"/>
</dbReference>
<proteinExistence type="predicted"/>
<dbReference type="OrthoDB" id="3365698at2759"/>